<evidence type="ECO:0000313" key="1">
    <source>
        <dbReference type="EMBL" id="KAK4294949.1"/>
    </source>
</evidence>
<organism evidence="1 2">
    <name type="scientific">Petrolisthes manimaculis</name>
    <dbReference type="NCBI Taxonomy" id="1843537"/>
    <lineage>
        <taxon>Eukaryota</taxon>
        <taxon>Metazoa</taxon>
        <taxon>Ecdysozoa</taxon>
        <taxon>Arthropoda</taxon>
        <taxon>Crustacea</taxon>
        <taxon>Multicrustacea</taxon>
        <taxon>Malacostraca</taxon>
        <taxon>Eumalacostraca</taxon>
        <taxon>Eucarida</taxon>
        <taxon>Decapoda</taxon>
        <taxon>Pleocyemata</taxon>
        <taxon>Anomura</taxon>
        <taxon>Galatheoidea</taxon>
        <taxon>Porcellanidae</taxon>
        <taxon>Petrolisthes</taxon>
    </lineage>
</organism>
<proteinExistence type="predicted"/>
<gene>
    <name evidence="1" type="ORF">Pmani_032462</name>
</gene>
<dbReference type="EMBL" id="JAWZYT010004172">
    <property type="protein sequence ID" value="KAK4294949.1"/>
    <property type="molecule type" value="Genomic_DNA"/>
</dbReference>
<name>A0AAE1TTS1_9EUCA</name>
<dbReference type="Proteomes" id="UP001292094">
    <property type="component" value="Unassembled WGS sequence"/>
</dbReference>
<sequence length="94" mass="10777">MGANYPLMAVCGRSRHHPNLPRVTFNTHCGRHLKRMCDEWEALYNLPFYNMHWTIKLWKRIMGCVGGGKVEVNDGDDDVNKDQASSLDARALVF</sequence>
<comment type="caution">
    <text evidence="1">The sequence shown here is derived from an EMBL/GenBank/DDBJ whole genome shotgun (WGS) entry which is preliminary data.</text>
</comment>
<keyword evidence="2" id="KW-1185">Reference proteome</keyword>
<evidence type="ECO:0000313" key="2">
    <source>
        <dbReference type="Proteomes" id="UP001292094"/>
    </source>
</evidence>
<dbReference type="AlphaFoldDB" id="A0AAE1TTS1"/>
<protein>
    <submittedName>
        <fullName evidence="1">Uncharacterized protein</fullName>
    </submittedName>
</protein>
<reference evidence="1" key="1">
    <citation type="submission" date="2023-11" db="EMBL/GenBank/DDBJ databases">
        <title>Genome assemblies of two species of porcelain crab, Petrolisthes cinctipes and Petrolisthes manimaculis (Anomura: Porcellanidae).</title>
        <authorList>
            <person name="Angst P."/>
        </authorList>
    </citation>
    <scope>NUCLEOTIDE SEQUENCE</scope>
    <source>
        <strain evidence="1">PB745_02</strain>
        <tissue evidence="1">Gill</tissue>
    </source>
</reference>
<accession>A0AAE1TTS1</accession>